<organism evidence="2 3">
    <name type="scientific">Vitis vinifera</name>
    <name type="common">Grape</name>
    <dbReference type="NCBI Taxonomy" id="29760"/>
    <lineage>
        <taxon>Eukaryota</taxon>
        <taxon>Viridiplantae</taxon>
        <taxon>Streptophyta</taxon>
        <taxon>Embryophyta</taxon>
        <taxon>Tracheophyta</taxon>
        <taxon>Spermatophyta</taxon>
        <taxon>Magnoliopsida</taxon>
        <taxon>eudicotyledons</taxon>
        <taxon>Gunneridae</taxon>
        <taxon>Pentapetalae</taxon>
        <taxon>rosids</taxon>
        <taxon>Vitales</taxon>
        <taxon>Vitaceae</taxon>
        <taxon>Viteae</taxon>
        <taxon>Vitis</taxon>
    </lineage>
</organism>
<reference evidence="2 3" key="1">
    <citation type="journal article" date="2018" name="PLoS Genet.">
        <title>Population sequencing reveals clonal diversity and ancestral inbreeding in the grapevine cultivar Chardonnay.</title>
        <authorList>
            <person name="Roach M.J."/>
            <person name="Johnson D.L."/>
            <person name="Bohlmann J."/>
            <person name="van Vuuren H.J."/>
            <person name="Jones S.J."/>
            <person name="Pretorius I.S."/>
            <person name="Schmidt S.A."/>
            <person name="Borneman A.R."/>
        </authorList>
    </citation>
    <scope>NUCLEOTIDE SEQUENCE [LARGE SCALE GENOMIC DNA]</scope>
    <source>
        <strain evidence="3">cv. Chardonnay</strain>
        <tissue evidence="2">Leaf</tissue>
    </source>
</reference>
<evidence type="ECO:0000313" key="2">
    <source>
        <dbReference type="EMBL" id="RVW22402.1"/>
    </source>
</evidence>
<comment type="caution">
    <text evidence="2">The sequence shown here is derived from an EMBL/GenBank/DDBJ whole genome shotgun (WGS) entry which is preliminary data.</text>
</comment>
<dbReference type="CDD" id="cd01650">
    <property type="entry name" value="RT_nLTR_like"/>
    <property type="match status" value="1"/>
</dbReference>
<evidence type="ECO:0000313" key="3">
    <source>
        <dbReference type="Proteomes" id="UP000288805"/>
    </source>
</evidence>
<sequence>MLPVRTIRTRSLLYYQRLCRNFGAKRLCGKCGGLPLHLWSREVFKRIGESCGGFIAVDEETTFFSQLQWARILVRASGKNMPGSLHVVGGNFCWVVSLWWETLPWVSQVVPRSAWHKDEEREVKDEGGGDAHTGVSVRDFQIGNQSWGSDEQVECGRRHRVAAGVGAGWLVQLIWTQPGVKWAKGPIPVSPVEAGLGDNSLGPLGPTFNKALTSILRRPSSSRALSEPAGGAVGLEMELLAIEDVVARESLPSHLKFTDEALLEASSGAEGSAEGVMGQIPLRVVQTEDVSVLDGWNEPPWGSIDSVSANKLALVPVGSDFASPLEERIDCHLEEGGRDEGWSSSCLVKFSRCLGMPTEGFEEKILYLLRRMRGRIDQKGQDGVSRKTNLKSSKSSRELKKLEYTEKCSALNLEECEARKEARESYKSWVLREEISWRQKSRELWLKEGDNNTIFFHKMAKAHRLVSSEAEGLETPFSKEEVFAALSDLGKDKAPDRMDLPCFLVFLLGCGEAPKKGGAEDLKDFRPISLMGSLYKLLAKVLANKIKKVMEKVILKSQNAFVEGRQILDAVLIANEAVDSKLKSNQGGVLSMEVFSCLLRRAISGGFLSGWRVRGRSGEGILISHLLFVHDTLVFCEESHDQLTYLSWLLMWFEACSGLRVNLEKSELIPMGKVHDIEDLALELGCKVGGLPSCYLGLPLGAPFKSEVVWDGVEERFRKKACNMEETVYFKRRKTHSNPKHSLYRPIYFMSLFICPKKCLEPRRCWDGWTPLFSRAFNDWEIEMVERFMLKIQAFKPGGSPSFPCGGIWRANVPPKVAFFAWEASWGKILTLEQLQRRGYSLANRCFLCLSEVETVDHLLLHCVKTRALWNLLFSLFGVAWVLSSSVRKLSLGGMEHLWGKPVKRLGKWPSYVFFSQSRRK</sequence>
<dbReference type="Pfam" id="PF13966">
    <property type="entry name" value="zf-RVT"/>
    <property type="match status" value="1"/>
</dbReference>
<gene>
    <name evidence="2" type="ORF">CK203_096061</name>
</gene>
<evidence type="ECO:0000259" key="1">
    <source>
        <dbReference type="Pfam" id="PF13966"/>
    </source>
</evidence>
<protein>
    <recommendedName>
        <fullName evidence="1">Reverse transcriptase zinc-binding domain-containing protein</fullName>
    </recommendedName>
</protein>
<dbReference type="Proteomes" id="UP000288805">
    <property type="component" value="Unassembled WGS sequence"/>
</dbReference>
<dbReference type="AlphaFoldDB" id="A0A438CGS1"/>
<proteinExistence type="predicted"/>
<accession>A0A438CGS1</accession>
<dbReference type="PANTHER" id="PTHR46890">
    <property type="entry name" value="NON-LTR RETROLELEMENT REVERSE TRANSCRIPTASE-LIKE PROTEIN-RELATED"/>
    <property type="match status" value="1"/>
</dbReference>
<name>A0A438CGS1_VITVI</name>
<dbReference type="InterPro" id="IPR052343">
    <property type="entry name" value="Retrotransposon-Effector_Assoc"/>
</dbReference>
<dbReference type="PANTHER" id="PTHR46890:SF50">
    <property type="entry name" value="RNA-DIRECTED DNA POLYMERASE, EUKARYOTA, REVERSE TRANSCRIPTASE ZINC-BINDING DOMAIN PROTEIN-RELATED"/>
    <property type="match status" value="1"/>
</dbReference>
<dbReference type="EMBL" id="QGNW01002236">
    <property type="protein sequence ID" value="RVW22402.1"/>
    <property type="molecule type" value="Genomic_DNA"/>
</dbReference>
<feature type="domain" description="Reverse transcriptase zinc-binding" evidence="1">
    <location>
        <begin position="804"/>
        <end position="870"/>
    </location>
</feature>
<dbReference type="InterPro" id="IPR026960">
    <property type="entry name" value="RVT-Znf"/>
</dbReference>